<keyword evidence="1" id="KW-0472">Membrane</keyword>
<feature type="transmembrane region" description="Helical" evidence="1">
    <location>
        <begin position="41"/>
        <end position="66"/>
    </location>
</feature>
<feature type="transmembrane region" description="Helical" evidence="1">
    <location>
        <begin position="12"/>
        <end position="35"/>
    </location>
</feature>
<dbReference type="Proteomes" id="UP000177097">
    <property type="component" value="Unassembled WGS sequence"/>
</dbReference>
<evidence type="ECO:0000313" key="3">
    <source>
        <dbReference type="Proteomes" id="UP000177097"/>
    </source>
</evidence>
<dbReference type="EMBL" id="MGDX01000034">
    <property type="protein sequence ID" value="OGL70179.1"/>
    <property type="molecule type" value="Genomic_DNA"/>
</dbReference>
<feature type="transmembrane region" description="Helical" evidence="1">
    <location>
        <begin position="78"/>
        <end position="102"/>
    </location>
</feature>
<sequence length="444" mass="49290">MPKQLRAIYNSYANLWWLPGATWLACIAAGAYSLLVGSTGIGVSLIFTSLALLSLIAQFIVIISHFRHKQHRRALAQLGLFVIEGGVLAALVIPPILFFLAWSHPSADGFAKDLVIPDDTPISKPSAFPRNDAPNTDDAFQQALMVALQTSGSSDASITPSALNFAKLHTDAPEILDRYLAASPAWRVFEENGHRFATRRMMISQQWKYNLHGYYTDSTIPQWPKDLPYFQVRFTIGLSGEPWARVTNRVTRIPVSDTANVHLTQKNSLYESRVVVDAAPQLVVELFEQSDARERRITNMALAHLESELAPLVTEPTWSTVKANLQPAAVTFGVPSLEMTGGSGIYDVSIRVNPGEPGFVYLKAFEITKNTPLSEGALIKSSNEFIGWSNDPSEQFLSSTHIKVDEGSWGDPYAARFEVWFVPDSGAPERKLLERNFEIEGWQR</sequence>
<protein>
    <submittedName>
        <fullName evidence="2">Uncharacterized protein</fullName>
    </submittedName>
</protein>
<dbReference type="PROSITE" id="PS51257">
    <property type="entry name" value="PROKAR_LIPOPROTEIN"/>
    <property type="match status" value="1"/>
</dbReference>
<evidence type="ECO:0000313" key="2">
    <source>
        <dbReference type="EMBL" id="OGL70179.1"/>
    </source>
</evidence>
<dbReference type="AlphaFoldDB" id="A0A1F7TVY8"/>
<proteinExistence type="predicted"/>
<keyword evidence="1" id="KW-0812">Transmembrane</keyword>
<organism evidence="2 3">
    <name type="scientific">Candidatus Uhrbacteria bacterium RIFCSPHIGHO2_02_FULL_53_13</name>
    <dbReference type="NCBI Taxonomy" id="1802389"/>
    <lineage>
        <taxon>Bacteria</taxon>
        <taxon>Candidatus Uhriibacteriota</taxon>
    </lineage>
</organism>
<keyword evidence="1" id="KW-1133">Transmembrane helix</keyword>
<accession>A0A1F7TVY8</accession>
<comment type="caution">
    <text evidence="2">The sequence shown here is derived from an EMBL/GenBank/DDBJ whole genome shotgun (WGS) entry which is preliminary data.</text>
</comment>
<gene>
    <name evidence="2" type="ORF">A3C17_02035</name>
</gene>
<reference evidence="2 3" key="1">
    <citation type="journal article" date="2016" name="Nat. Commun.">
        <title>Thousands of microbial genomes shed light on interconnected biogeochemical processes in an aquifer system.</title>
        <authorList>
            <person name="Anantharaman K."/>
            <person name="Brown C.T."/>
            <person name="Hug L.A."/>
            <person name="Sharon I."/>
            <person name="Castelle C.J."/>
            <person name="Probst A.J."/>
            <person name="Thomas B.C."/>
            <person name="Singh A."/>
            <person name="Wilkins M.J."/>
            <person name="Karaoz U."/>
            <person name="Brodie E.L."/>
            <person name="Williams K.H."/>
            <person name="Hubbard S.S."/>
            <person name="Banfield J.F."/>
        </authorList>
    </citation>
    <scope>NUCLEOTIDE SEQUENCE [LARGE SCALE GENOMIC DNA]</scope>
</reference>
<name>A0A1F7TVY8_9BACT</name>
<evidence type="ECO:0000256" key="1">
    <source>
        <dbReference type="SAM" id="Phobius"/>
    </source>
</evidence>